<evidence type="ECO:0000256" key="3">
    <source>
        <dbReference type="ARBA" id="ARBA00022679"/>
    </source>
</evidence>
<dbReference type="Pfam" id="PF02578">
    <property type="entry name" value="Cu-oxidase_4"/>
    <property type="match status" value="1"/>
</dbReference>
<organism evidence="11 12">
    <name type="scientific">Undibacterium amnicola</name>
    <dbReference type="NCBI Taxonomy" id="1834038"/>
    <lineage>
        <taxon>Bacteria</taxon>
        <taxon>Pseudomonadati</taxon>
        <taxon>Pseudomonadota</taxon>
        <taxon>Betaproteobacteria</taxon>
        <taxon>Burkholderiales</taxon>
        <taxon>Oxalobacteraceae</taxon>
        <taxon>Undibacterium</taxon>
    </lineage>
</organism>
<evidence type="ECO:0000256" key="8">
    <source>
        <dbReference type="ARBA" id="ARBA00048968"/>
    </source>
</evidence>
<evidence type="ECO:0000256" key="5">
    <source>
        <dbReference type="ARBA" id="ARBA00022801"/>
    </source>
</evidence>
<evidence type="ECO:0000256" key="10">
    <source>
        <dbReference type="RuleBase" id="RU361274"/>
    </source>
</evidence>
<evidence type="ECO:0000256" key="1">
    <source>
        <dbReference type="ARBA" id="ARBA00000553"/>
    </source>
</evidence>
<dbReference type="Gene3D" id="3.60.140.10">
    <property type="entry name" value="CNF1/YfiH-like putative cysteine hydrolases"/>
    <property type="match status" value="1"/>
</dbReference>
<dbReference type="InterPro" id="IPR038371">
    <property type="entry name" value="Cu_polyphenol_OxRdtase_sf"/>
</dbReference>
<evidence type="ECO:0000256" key="7">
    <source>
        <dbReference type="ARBA" id="ARBA00047989"/>
    </source>
</evidence>
<protein>
    <recommendedName>
        <fullName evidence="10">Purine nucleoside phosphorylase</fullName>
    </recommendedName>
</protein>
<comment type="catalytic activity">
    <reaction evidence="1">
        <text>inosine + phosphate = alpha-D-ribose 1-phosphate + hypoxanthine</text>
        <dbReference type="Rhea" id="RHEA:27646"/>
        <dbReference type="ChEBI" id="CHEBI:17368"/>
        <dbReference type="ChEBI" id="CHEBI:17596"/>
        <dbReference type="ChEBI" id="CHEBI:43474"/>
        <dbReference type="ChEBI" id="CHEBI:57720"/>
        <dbReference type="EC" id="2.4.2.1"/>
    </reaction>
    <physiologicalReaction direction="left-to-right" evidence="1">
        <dbReference type="Rhea" id="RHEA:27647"/>
    </physiologicalReaction>
</comment>
<comment type="caution">
    <text evidence="11">The sequence shown here is derived from an EMBL/GenBank/DDBJ whole genome shotgun (WGS) entry which is preliminary data.</text>
</comment>
<reference evidence="11 12" key="1">
    <citation type="submission" date="2020-08" db="EMBL/GenBank/DDBJ databases">
        <title>Novel species isolated from subtropical streams in China.</title>
        <authorList>
            <person name="Lu H."/>
        </authorList>
    </citation>
    <scope>NUCLEOTIDE SEQUENCE [LARGE SCALE GENOMIC DNA]</scope>
    <source>
        <strain evidence="11 12">KCTC 52442</strain>
    </source>
</reference>
<comment type="similarity">
    <text evidence="2 10">Belongs to the purine nucleoside phosphorylase YfiH/LACC1 family.</text>
</comment>
<dbReference type="CDD" id="cd16833">
    <property type="entry name" value="YfiH"/>
    <property type="match status" value="1"/>
</dbReference>
<keyword evidence="6" id="KW-0862">Zinc</keyword>
<proteinExistence type="inferred from homology"/>
<dbReference type="RefSeq" id="WP_186889493.1">
    <property type="nucleotide sequence ID" value="NZ_JACOFU010000001.1"/>
</dbReference>
<keyword evidence="5" id="KW-0378">Hydrolase</keyword>
<evidence type="ECO:0000313" key="12">
    <source>
        <dbReference type="Proteomes" id="UP000643610"/>
    </source>
</evidence>
<dbReference type="InterPro" id="IPR003730">
    <property type="entry name" value="Cu_polyphenol_OxRdtase"/>
</dbReference>
<evidence type="ECO:0000256" key="2">
    <source>
        <dbReference type="ARBA" id="ARBA00007353"/>
    </source>
</evidence>
<gene>
    <name evidence="11" type="primary">pgeF</name>
    <name evidence="11" type="ORF">H8K33_03100</name>
</gene>
<keyword evidence="12" id="KW-1185">Reference proteome</keyword>
<dbReference type="InterPro" id="IPR011324">
    <property type="entry name" value="Cytotoxic_necrot_fac-like_cat"/>
</dbReference>
<comment type="catalytic activity">
    <reaction evidence="9">
        <text>S-methyl-5'-thioadenosine + phosphate = 5-(methylsulfanyl)-alpha-D-ribose 1-phosphate + adenine</text>
        <dbReference type="Rhea" id="RHEA:11852"/>
        <dbReference type="ChEBI" id="CHEBI:16708"/>
        <dbReference type="ChEBI" id="CHEBI:17509"/>
        <dbReference type="ChEBI" id="CHEBI:43474"/>
        <dbReference type="ChEBI" id="CHEBI:58533"/>
        <dbReference type="EC" id="2.4.2.28"/>
    </reaction>
    <physiologicalReaction direction="left-to-right" evidence="9">
        <dbReference type="Rhea" id="RHEA:11853"/>
    </physiologicalReaction>
</comment>
<dbReference type="PANTHER" id="PTHR30616">
    <property type="entry name" value="UNCHARACTERIZED PROTEIN YFIH"/>
    <property type="match status" value="1"/>
</dbReference>
<dbReference type="SUPFAM" id="SSF64438">
    <property type="entry name" value="CNF1/YfiH-like putative cysteine hydrolases"/>
    <property type="match status" value="1"/>
</dbReference>
<evidence type="ECO:0000256" key="6">
    <source>
        <dbReference type="ARBA" id="ARBA00022833"/>
    </source>
</evidence>
<keyword evidence="3" id="KW-0808">Transferase</keyword>
<keyword evidence="4" id="KW-0479">Metal-binding</keyword>
<comment type="catalytic activity">
    <reaction evidence="7">
        <text>adenosine + H2O + H(+) = inosine + NH4(+)</text>
        <dbReference type="Rhea" id="RHEA:24408"/>
        <dbReference type="ChEBI" id="CHEBI:15377"/>
        <dbReference type="ChEBI" id="CHEBI:15378"/>
        <dbReference type="ChEBI" id="CHEBI:16335"/>
        <dbReference type="ChEBI" id="CHEBI:17596"/>
        <dbReference type="ChEBI" id="CHEBI:28938"/>
        <dbReference type="EC" id="3.5.4.4"/>
    </reaction>
    <physiologicalReaction direction="left-to-right" evidence="7">
        <dbReference type="Rhea" id="RHEA:24409"/>
    </physiologicalReaction>
</comment>
<sequence>MALIRDSDTGLVLIQADWPDCPANVHAYSSTRMGGVSLAPYGDVNGDAGLNMGEHVGDSRDAVRINRDCLLDYMPKPVTFLSQIHGNIAVDLASVVADQIIEADACFTSLPNLTCVVLTADCLPLLLASADGECVAAVHAGWRGLANGVIESTLKHMRLKTRAEISAWMGPAIGPNAFEVGSEVREIFSRKSHKHALNFIPNKQAEGKFFANIYGLASDVLKACDVQKISGGNFCTYTDEELFYSYRRDGVTGRMASWIWIG</sequence>
<accession>A0ABR6XLU0</accession>
<evidence type="ECO:0000256" key="4">
    <source>
        <dbReference type="ARBA" id="ARBA00022723"/>
    </source>
</evidence>
<dbReference type="EMBL" id="JACOFU010000001">
    <property type="protein sequence ID" value="MBC3830486.1"/>
    <property type="molecule type" value="Genomic_DNA"/>
</dbReference>
<name>A0ABR6XLU0_9BURK</name>
<dbReference type="NCBIfam" id="TIGR00726">
    <property type="entry name" value="peptidoglycan editing factor PgeF"/>
    <property type="match status" value="1"/>
</dbReference>
<evidence type="ECO:0000313" key="11">
    <source>
        <dbReference type="EMBL" id="MBC3830486.1"/>
    </source>
</evidence>
<evidence type="ECO:0000256" key="9">
    <source>
        <dbReference type="ARBA" id="ARBA00049893"/>
    </source>
</evidence>
<dbReference type="Proteomes" id="UP000643610">
    <property type="component" value="Unassembled WGS sequence"/>
</dbReference>
<comment type="catalytic activity">
    <reaction evidence="8">
        <text>adenosine + phosphate = alpha-D-ribose 1-phosphate + adenine</text>
        <dbReference type="Rhea" id="RHEA:27642"/>
        <dbReference type="ChEBI" id="CHEBI:16335"/>
        <dbReference type="ChEBI" id="CHEBI:16708"/>
        <dbReference type="ChEBI" id="CHEBI:43474"/>
        <dbReference type="ChEBI" id="CHEBI:57720"/>
        <dbReference type="EC" id="2.4.2.1"/>
    </reaction>
    <physiologicalReaction direction="left-to-right" evidence="8">
        <dbReference type="Rhea" id="RHEA:27643"/>
    </physiologicalReaction>
</comment>
<dbReference type="PANTHER" id="PTHR30616:SF2">
    <property type="entry name" value="PURINE NUCLEOSIDE PHOSPHORYLASE LACC1"/>
    <property type="match status" value="1"/>
</dbReference>